<dbReference type="InterPro" id="IPR029058">
    <property type="entry name" value="AB_hydrolase_fold"/>
</dbReference>
<sequence>MSLWYPVGTDNVFLLSGGGNMYYKLTDFGGKFLTSPPHFSAGKSYPGVSAYVQWFMPANPLPVSVTFIHGGGGQGSEFLTTPDGRPGWVHNFLQAGFPVFILDRPGHGRNSWNSEILGAHVPHPDYETLYPRFVEPKIKNLWPESRHHDQWPDHEPIAGDRFMASQGVMATTLAAAQKHVEAIAPQLFEVTGDTILVSHSAGGPCGWALAAIGGARVKAVVAVEPLGYPGLQHSLGDFENGLCAVEFSGSHDPYERPVALVTGHASWMREANLKAAKYLQDQNYDVTHFLLEDYGVLGNGHMMMSEKNSSDIAAIIIDWVNESVF</sequence>
<dbReference type="PANTHER" id="PTHR43194">
    <property type="entry name" value="HYDROLASE ALPHA/BETA FOLD FAMILY"/>
    <property type="match status" value="1"/>
</dbReference>
<dbReference type="CDD" id="cd12809">
    <property type="entry name" value="Esterase_713_like-2"/>
    <property type="match status" value="1"/>
</dbReference>
<dbReference type="Gene3D" id="3.40.50.1820">
    <property type="entry name" value="alpha/beta hydrolase"/>
    <property type="match status" value="1"/>
</dbReference>
<dbReference type="AlphaFoldDB" id="G8A3P4"/>
<dbReference type="EMBL" id="GQ857548">
    <property type="protein sequence ID" value="ADN26548.1"/>
    <property type="molecule type" value="Genomic_DNA"/>
</dbReference>
<dbReference type="InterPro" id="IPR000073">
    <property type="entry name" value="AB_hydrolase_1"/>
</dbReference>
<proteinExistence type="predicted"/>
<dbReference type="Pfam" id="PF00561">
    <property type="entry name" value="Abhydrolase_1"/>
    <property type="match status" value="1"/>
</dbReference>
<dbReference type="InterPro" id="IPR050228">
    <property type="entry name" value="Carboxylesterase_BioH"/>
</dbReference>
<organism evidence="2">
    <name type="scientific">Pseudomonas putida (strain DSM 28022 / S16)</name>
    <dbReference type="NCBI Taxonomy" id="1042876"/>
    <lineage>
        <taxon>Bacteria</taxon>
        <taxon>Pseudomonadati</taxon>
        <taxon>Pseudomonadota</taxon>
        <taxon>Gammaproteobacteria</taxon>
        <taxon>Pseudomonadales</taxon>
        <taxon>Pseudomonadaceae</taxon>
        <taxon>Pseudomonas</taxon>
    </lineage>
</organism>
<accession>G8A3P4</accession>
<protein>
    <recommendedName>
        <fullName evidence="1">AB hydrolase-1 domain-containing protein</fullName>
    </recommendedName>
</protein>
<reference evidence="2" key="1">
    <citation type="journal article" date="2011" name="J. Biol. Chem.">
        <title>A novel NADH-dependent and FAD-containing hydroxylase is crucial for nicotine degradation by Pseudomonas putida.</title>
        <authorList>
            <person name="Tang H."/>
            <person name="Yao Y."/>
            <person name="Zhang D."/>
            <person name="Meng X."/>
            <person name="Wang L."/>
            <person name="Yu H."/>
            <person name="Ma L."/>
            <person name="Xu P."/>
        </authorList>
    </citation>
    <scope>NUCLEOTIDE SEQUENCE</scope>
    <source>
        <strain evidence="2">S16</strain>
    </source>
</reference>
<evidence type="ECO:0000259" key="1">
    <source>
        <dbReference type="Pfam" id="PF00561"/>
    </source>
</evidence>
<name>G8A3P4_PSEP6</name>
<feature type="domain" description="AB hydrolase-1" evidence="1">
    <location>
        <begin position="65"/>
        <end position="229"/>
    </location>
</feature>
<dbReference type="PANTHER" id="PTHR43194:SF4">
    <property type="entry name" value="AB HYDROLASE-1 DOMAIN-CONTAINING PROTEIN"/>
    <property type="match status" value="1"/>
</dbReference>
<dbReference type="SUPFAM" id="SSF53474">
    <property type="entry name" value="alpha/beta-Hydrolases"/>
    <property type="match status" value="1"/>
</dbReference>
<evidence type="ECO:0000313" key="2">
    <source>
        <dbReference type="EMBL" id="ADN26548.1"/>
    </source>
</evidence>